<gene>
    <name evidence="11" type="ORF">EHS13_25655</name>
</gene>
<dbReference type="RefSeq" id="WP_155703130.1">
    <property type="nucleotide sequence ID" value="NZ_CP034235.1"/>
</dbReference>
<dbReference type="GO" id="GO:0005829">
    <property type="term" value="C:cytosol"/>
    <property type="evidence" value="ECO:0007669"/>
    <property type="project" value="TreeGrafter"/>
</dbReference>
<dbReference type="Gene3D" id="3.40.430.10">
    <property type="entry name" value="Dihydrofolate Reductase, subunit A"/>
    <property type="match status" value="1"/>
</dbReference>
<evidence type="ECO:0000256" key="1">
    <source>
        <dbReference type="ARBA" id="ARBA00004903"/>
    </source>
</evidence>
<evidence type="ECO:0000313" key="12">
    <source>
        <dbReference type="Proteomes" id="UP000426246"/>
    </source>
</evidence>
<dbReference type="PROSITE" id="PS00075">
    <property type="entry name" value="DHFR_1"/>
    <property type="match status" value="1"/>
</dbReference>
<dbReference type="EMBL" id="CP034235">
    <property type="protein sequence ID" value="QGQ98037.1"/>
    <property type="molecule type" value="Genomic_DNA"/>
</dbReference>
<dbReference type="Proteomes" id="UP000426246">
    <property type="component" value="Chromosome"/>
</dbReference>
<comment type="similarity">
    <text evidence="2 8 9">Belongs to the dihydrofolate reductase family.</text>
</comment>
<dbReference type="CDD" id="cd00209">
    <property type="entry name" value="DHFR"/>
    <property type="match status" value="1"/>
</dbReference>
<evidence type="ECO:0000256" key="4">
    <source>
        <dbReference type="ARBA" id="ARBA00022563"/>
    </source>
</evidence>
<evidence type="ECO:0000256" key="3">
    <source>
        <dbReference type="ARBA" id="ARBA00012856"/>
    </source>
</evidence>
<dbReference type="OrthoDB" id="9804315at2"/>
<dbReference type="AlphaFoldDB" id="A0A6B8RQC5"/>
<evidence type="ECO:0000256" key="5">
    <source>
        <dbReference type="ARBA" id="ARBA00022857"/>
    </source>
</evidence>
<dbReference type="SUPFAM" id="SSF53597">
    <property type="entry name" value="Dihydrofolate reductase-like"/>
    <property type="match status" value="1"/>
</dbReference>
<evidence type="ECO:0000256" key="2">
    <source>
        <dbReference type="ARBA" id="ARBA00009539"/>
    </source>
</evidence>
<dbReference type="FunFam" id="3.40.430.10:FF:000001">
    <property type="entry name" value="Dihydrofolate reductase"/>
    <property type="match status" value="1"/>
</dbReference>
<dbReference type="KEGG" id="ppsc:EHS13_25655"/>
<evidence type="ECO:0000256" key="9">
    <source>
        <dbReference type="RuleBase" id="RU004474"/>
    </source>
</evidence>
<protein>
    <recommendedName>
        <fullName evidence="3 8">Dihydrofolate reductase</fullName>
        <ecNumber evidence="3 8">1.5.1.3</ecNumber>
    </recommendedName>
</protein>
<evidence type="ECO:0000259" key="10">
    <source>
        <dbReference type="PROSITE" id="PS51330"/>
    </source>
</evidence>
<dbReference type="UniPathway" id="UPA00077">
    <property type="reaction ID" value="UER00158"/>
</dbReference>
<dbReference type="GO" id="GO:0004146">
    <property type="term" value="F:dihydrofolate reductase activity"/>
    <property type="evidence" value="ECO:0007669"/>
    <property type="project" value="UniProtKB-EC"/>
</dbReference>
<dbReference type="PROSITE" id="PS51330">
    <property type="entry name" value="DHFR_2"/>
    <property type="match status" value="1"/>
</dbReference>
<evidence type="ECO:0000256" key="6">
    <source>
        <dbReference type="ARBA" id="ARBA00023002"/>
    </source>
</evidence>
<keyword evidence="5 8" id="KW-0521">NADP</keyword>
<keyword evidence="4 8" id="KW-0554">One-carbon metabolism</keyword>
<dbReference type="PRINTS" id="PR00070">
    <property type="entry name" value="DHFR"/>
</dbReference>
<dbReference type="PIRSF" id="PIRSF000194">
    <property type="entry name" value="DHFR"/>
    <property type="match status" value="1"/>
</dbReference>
<comment type="function">
    <text evidence="7 8">Key enzyme in folate metabolism. Catalyzes an essential reaction for de novo glycine and purine synthesis, and for DNA precursor synthesis.</text>
</comment>
<dbReference type="PANTHER" id="PTHR48069">
    <property type="entry name" value="DIHYDROFOLATE REDUCTASE"/>
    <property type="match status" value="1"/>
</dbReference>
<dbReference type="GO" id="GO:0070401">
    <property type="term" value="F:NADP+ binding"/>
    <property type="evidence" value="ECO:0007669"/>
    <property type="project" value="UniProtKB-ARBA"/>
</dbReference>
<dbReference type="Pfam" id="PF00186">
    <property type="entry name" value="DHFR_1"/>
    <property type="match status" value="1"/>
</dbReference>
<feature type="domain" description="DHFR" evidence="10">
    <location>
        <begin position="2"/>
        <end position="159"/>
    </location>
</feature>
<sequence length="161" mass="18577">MSISYIVAMDIQQAIGLGNQLPWRLPADLAYFKKTTMDHTVLMGRKTYESIGKPLPNRTNVILTQNREYEAEGCVIVHSIAEALDVAKVDEVFVIGGAEVFQLFMPFVERLYITLIEHEFEADTFFPEFDIEEWELETSEDGVHDDKNPYDYSFLVYTKRP</sequence>
<reference evidence="12" key="1">
    <citation type="submission" date="2018-11" db="EMBL/GenBank/DDBJ databases">
        <title>Complete genome sequence of Paenibacillus sp. ML311-T8.</title>
        <authorList>
            <person name="Nam Y.-D."/>
            <person name="Kang J."/>
            <person name="Chung W.-H."/>
            <person name="Park Y.S."/>
        </authorList>
    </citation>
    <scope>NUCLEOTIDE SEQUENCE [LARGE SCALE GENOMIC DNA]</scope>
    <source>
        <strain evidence="12">ML311-T8</strain>
    </source>
</reference>
<dbReference type="GO" id="GO:0046452">
    <property type="term" value="P:dihydrofolate metabolic process"/>
    <property type="evidence" value="ECO:0007669"/>
    <property type="project" value="TreeGrafter"/>
</dbReference>
<accession>A0A6B8RQC5</accession>
<keyword evidence="12" id="KW-1185">Reference proteome</keyword>
<proteinExistence type="inferred from homology"/>
<dbReference type="InterPro" id="IPR001796">
    <property type="entry name" value="DHFR_dom"/>
</dbReference>
<dbReference type="GO" id="GO:0046654">
    <property type="term" value="P:tetrahydrofolate biosynthetic process"/>
    <property type="evidence" value="ECO:0007669"/>
    <property type="project" value="UniProtKB-UniPathway"/>
</dbReference>
<dbReference type="PANTHER" id="PTHR48069:SF3">
    <property type="entry name" value="DIHYDROFOLATE REDUCTASE"/>
    <property type="match status" value="1"/>
</dbReference>
<comment type="pathway">
    <text evidence="1 8">Cofactor biosynthesis; tetrahydrofolate biosynthesis; 5,6,7,8-tetrahydrofolate from 7,8-dihydrofolate: step 1/1.</text>
</comment>
<dbReference type="EC" id="1.5.1.3" evidence="3 8"/>
<keyword evidence="6 8" id="KW-0560">Oxidoreductase</keyword>
<dbReference type="GO" id="GO:0006730">
    <property type="term" value="P:one-carbon metabolic process"/>
    <property type="evidence" value="ECO:0007669"/>
    <property type="project" value="UniProtKB-KW"/>
</dbReference>
<dbReference type="InterPro" id="IPR017925">
    <property type="entry name" value="DHFR_CS"/>
</dbReference>
<name>A0A6B8RQC5_9BACL</name>
<organism evidence="11 12">
    <name type="scientific">Paenibacillus psychroresistens</name>
    <dbReference type="NCBI Taxonomy" id="1778678"/>
    <lineage>
        <taxon>Bacteria</taxon>
        <taxon>Bacillati</taxon>
        <taxon>Bacillota</taxon>
        <taxon>Bacilli</taxon>
        <taxon>Bacillales</taxon>
        <taxon>Paenibacillaceae</taxon>
        <taxon>Paenibacillus</taxon>
    </lineage>
</organism>
<dbReference type="InterPro" id="IPR012259">
    <property type="entry name" value="DHFR"/>
</dbReference>
<evidence type="ECO:0000313" key="11">
    <source>
        <dbReference type="EMBL" id="QGQ98037.1"/>
    </source>
</evidence>
<dbReference type="InterPro" id="IPR024072">
    <property type="entry name" value="DHFR-like_dom_sf"/>
</dbReference>
<evidence type="ECO:0000256" key="7">
    <source>
        <dbReference type="ARBA" id="ARBA00025067"/>
    </source>
</evidence>
<dbReference type="GO" id="GO:0046655">
    <property type="term" value="P:folic acid metabolic process"/>
    <property type="evidence" value="ECO:0007669"/>
    <property type="project" value="TreeGrafter"/>
</dbReference>
<evidence type="ECO:0000256" key="8">
    <source>
        <dbReference type="PIRNR" id="PIRNR000194"/>
    </source>
</evidence>
<comment type="catalytic activity">
    <reaction evidence="8">
        <text>(6S)-5,6,7,8-tetrahydrofolate + NADP(+) = 7,8-dihydrofolate + NADPH + H(+)</text>
        <dbReference type="Rhea" id="RHEA:15009"/>
        <dbReference type="ChEBI" id="CHEBI:15378"/>
        <dbReference type="ChEBI" id="CHEBI:57451"/>
        <dbReference type="ChEBI" id="CHEBI:57453"/>
        <dbReference type="ChEBI" id="CHEBI:57783"/>
        <dbReference type="ChEBI" id="CHEBI:58349"/>
        <dbReference type="EC" id="1.5.1.3"/>
    </reaction>
</comment>